<dbReference type="FunFam" id="1.10.10.10:FF:000393">
    <property type="entry name" value="Oocyte-specific H1 histone"/>
    <property type="match status" value="1"/>
</dbReference>
<feature type="region of interest" description="Disordered" evidence="5">
    <location>
        <begin position="98"/>
        <end position="299"/>
    </location>
</feature>
<evidence type="ECO:0000313" key="7">
    <source>
        <dbReference type="EMBL" id="KAB5522230.1"/>
    </source>
</evidence>
<comment type="subcellular location">
    <subcellularLocation>
        <location evidence="4">Nucleus</location>
    </subcellularLocation>
</comment>
<keyword evidence="3 4" id="KW-0539">Nucleus</keyword>
<feature type="compositionally biased region" description="Basic and acidic residues" evidence="5">
    <location>
        <begin position="140"/>
        <end position="153"/>
    </location>
</feature>
<dbReference type="CDD" id="cd00073">
    <property type="entry name" value="H15"/>
    <property type="match status" value="1"/>
</dbReference>
<dbReference type="GO" id="GO:0000786">
    <property type="term" value="C:nucleosome"/>
    <property type="evidence" value="ECO:0007669"/>
    <property type="project" value="InterPro"/>
</dbReference>
<evidence type="ECO:0000256" key="2">
    <source>
        <dbReference type="ARBA" id="ARBA00023125"/>
    </source>
</evidence>
<dbReference type="PROSITE" id="PS51504">
    <property type="entry name" value="H15"/>
    <property type="match status" value="1"/>
</dbReference>
<evidence type="ECO:0000313" key="8">
    <source>
        <dbReference type="Proteomes" id="UP000327468"/>
    </source>
</evidence>
<keyword evidence="1 4" id="KW-0158">Chromosome</keyword>
<dbReference type="Pfam" id="PF00538">
    <property type="entry name" value="Linker_histone"/>
    <property type="match status" value="1"/>
</dbReference>
<dbReference type="SMART" id="SM00526">
    <property type="entry name" value="H15"/>
    <property type="match status" value="1"/>
</dbReference>
<sequence length="299" mass="31709">MAPKKVAVEMSTSPNKEVKEDQKTGSPVEVSKAVRKVSSHPSTMEMVKEALTDLDQRKGVSAQAIRTFIKEKYSTVDETRLKTMVRKALVKGIDSGAFVRPANSPTTTTGAQGRFRLAVRKPKAAKSKETKENTNPNITKAEDPNAKTGDVKTKKTKSAAVEGDKPKKTKKNNALASKVAPAKKPKAKRAAGAAGEGEPEPKTQKTSKASKGESGEKSGAKKGGKKAAQKAEEGPDEGAEVIPLKKGEKEEAQKSEEGGNEAEATVRKKGGKKTAQKTDDGEQNSTRSSGKKGKKAAEK</sequence>
<feature type="compositionally biased region" description="Basic and acidic residues" evidence="5">
    <location>
        <begin position="243"/>
        <end position="257"/>
    </location>
</feature>
<dbReference type="InterPro" id="IPR036388">
    <property type="entry name" value="WH-like_DNA-bd_sf"/>
</dbReference>
<feature type="region of interest" description="Disordered" evidence="5">
    <location>
        <begin position="1"/>
        <end position="43"/>
    </location>
</feature>
<evidence type="ECO:0000256" key="4">
    <source>
        <dbReference type="RuleBase" id="RU003894"/>
    </source>
</evidence>
<protein>
    <recommendedName>
        <fullName evidence="6">H15 domain-containing protein</fullName>
    </recommendedName>
</protein>
<keyword evidence="8" id="KW-1185">Reference proteome</keyword>
<name>A0A5N5JXE5_PANHP</name>
<dbReference type="InterPro" id="IPR005818">
    <property type="entry name" value="Histone_H1/H5_H15"/>
</dbReference>
<dbReference type="EMBL" id="VFJC01000028">
    <property type="protein sequence ID" value="KAB5522230.1"/>
    <property type="molecule type" value="Genomic_DNA"/>
</dbReference>
<evidence type="ECO:0000256" key="5">
    <source>
        <dbReference type="SAM" id="MobiDB-lite"/>
    </source>
</evidence>
<dbReference type="SUPFAM" id="SSF46785">
    <property type="entry name" value="Winged helix' DNA-binding domain"/>
    <property type="match status" value="1"/>
</dbReference>
<dbReference type="GO" id="GO:0030527">
    <property type="term" value="F:structural constituent of chromatin"/>
    <property type="evidence" value="ECO:0007669"/>
    <property type="project" value="InterPro"/>
</dbReference>
<dbReference type="GO" id="GO:0006334">
    <property type="term" value="P:nucleosome assembly"/>
    <property type="evidence" value="ECO:0007669"/>
    <property type="project" value="InterPro"/>
</dbReference>
<accession>A0A5N5JXE5</accession>
<comment type="caution">
    <text evidence="7">The sequence shown here is derived from an EMBL/GenBank/DDBJ whole genome shotgun (WGS) entry which is preliminary data.</text>
</comment>
<dbReference type="PRINTS" id="PR00624">
    <property type="entry name" value="HISTONEH5"/>
</dbReference>
<dbReference type="AlphaFoldDB" id="A0A5N5JXE5"/>
<feature type="domain" description="H15" evidence="6">
    <location>
        <begin position="39"/>
        <end position="119"/>
    </location>
</feature>
<evidence type="ECO:0000259" key="6">
    <source>
        <dbReference type="PROSITE" id="PS51504"/>
    </source>
</evidence>
<dbReference type="GO" id="GO:0005634">
    <property type="term" value="C:nucleus"/>
    <property type="evidence" value="ECO:0007669"/>
    <property type="project" value="UniProtKB-SubCell"/>
</dbReference>
<keyword evidence="2 4" id="KW-0238">DNA-binding</keyword>
<organism evidence="7 8">
    <name type="scientific">Pangasianodon hypophthalmus</name>
    <name type="common">Striped catfish</name>
    <name type="synonym">Helicophagus hypophthalmus</name>
    <dbReference type="NCBI Taxonomy" id="310915"/>
    <lineage>
        <taxon>Eukaryota</taxon>
        <taxon>Metazoa</taxon>
        <taxon>Chordata</taxon>
        <taxon>Craniata</taxon>
        <taxon>Vertebrata</taxon>
        <taxon>Euteleostomi</taxon>
        <taxon>Actinopterygii</taxon>
        <taxon>Neopterygii</taxon>
        <taxon>Teleostei</taxon>
        <taxon>Ostariophysi</taxon>
        <taxon>Siluriformes</taxon>
        <taxon>Pangasiidae</taxon>
        <taxon>Pangasianodon</taxon>
    </lineage>
</organism>
<dbReference type="GO" id="GO:0003677">
    <property type="term" value="F:DNA binding"/>
    <property type="evidence" value="ECO:0007669"/>
    <property type="project" value="UniProtKB-KW"/>
</dbReference>
<comment type="similarity">
    <text evidence="4">Belongs to the histone H1/H5 family.</text>
</comment>
<reference evidence="7 8" key="1">
    <citation type="submission" date="2019-06" db="EMBL/GenBank/DDBJ databases">
        <title>A chromosome-scale genome assembly of the striped catfish, Pangasianodon hypophthalmus.</title>
        <authorList>
            <person name="Wen M."/>
            <person name="Zahm M."/>
            <person name="Roques C."/>
            <person name="Cabau C."/>
            <person name="Klopp C."/>
            <person name="Donnadieu C."/>
            <person name="Jouanno E."/>
            <person name="Avarre J.-C."/>
            <person name="Campet M."/>
            <person name="Ha T.T.T."/>
            <person name="Dugue R."/>
            <person name="Lampietro C."/>
            <person name="Louis A."/>
            <person name="Herpin A."/>
            <person name="Echchiki A."/>
            <person name="Berthelot C."/>
            <person name="Parey E."/>
            <person name="Roest-Crollius H."/>
            <person name="Braasch I."/>
            <person name="Postlethwait J."/>
            <person name="Bobe J."/>
            <person name="Montfort J."/>
            <person name="Bouchez O."/>
            <person name="Begum T."/>
            <person name="Schartl M."/>
            <person name="Guiguen Y."/>
        </authorList>
    </citation>
    <scope>NUCLEOTIDE SEQUENCE [LARGE SCALE GENOMIC DNA]</scope>
    <source>
        <strain evidence="7 8">Indonesia</strain>
        <tissue evidence="7">Blood</tissue>
    </source>
</reference>
<evidence type="ECO:0000256" key="3">
    <source>
        <dbReference type="ARBA" id="ARBA00023242"/>
    </source>
</evidence>
<proteinExistence type="inferred from homology"/>
<gene>
    <name evidence="7" type="ORF">PHYPO_G00157220</name>
</gene>
<dbReference type="Gene3D" id="1.10.10.10">
    <property type="entry name" value="Winged helix-like DNA-binding domain superfamily/Winged helix DNA-binding domain"/>
    <property type="match status" value="1"/>
</dbReference>
<dbReference type="Proteomes" id="UP000327468">
    <property type="component" value="Chromosome 27"/>
</dbReference>
<feature type="compositionally biased region" description="Basic and acidic residues" evidence="5">
    <location>
        <begin position="210"/>
        <end position="219"/>
    </location>
</feature>
<evidence type="ECO:0000256" key="1">
    <source>
        <dbReference type="ARBA" id="ARBA00022454"/>
    </source>
</evidence>
<feature type="compositionally biased region" description="Basic residues" evidence="5">
    <location>
        <begin position="289"/>
        <end position="299"/>
    </location>
</feature>
<dbReference type="InterPro" id="IPR005819">
    <property type="entry name" value="H1/H5"/>
</dbReference>
<dbReference type="InterPro" id="IPR036390">
    <property type="entry name" value="WH_DNA-bd_sf"/>
</dbReference>